<dbReference type="Pfam" id="PF13180">
    <property type="entry name" value="PDZ_2"/>
    <property type="match status" value="1"/>
</dbReference>
<evidence type="ECO:0000259" key="1">
    <source>
        <dbReference type="PROSITE" id="PS50106"/>
    </source>
</evidence>
<dbReference type="InterPro" id="IPR036034">
    <property type="entry name" value="PDZ_sf"/>
</dbReference>
<name>A0A9X2F739_9BACT</name>
<proteinExistence type="predicted"/>
<dbReference type="Proteomes" id="UP001155241">
    <property type="component" value="Unassembled WGS sequence"/>
</dbReference>
<reference evidence="2" key="1">
    <citation type="submission" date="2022-06" db="EMBL/GenBank/DDBJ databases">
        <title>Aeoliella straminimaris, a novel planctomycete from sediments.</title>
        <authorList>
            <person name="Vitorino I.R."/>
            <person name="Lage O.M."/>
        </authorList>
    </citation>
    <scope>NUCLEOTIDE SEQUENCE</scope>
    <source>
        <strain evidence="2">ICT_H6.2</strain>
    </source>
</reference>
<sequence length="346" mass="38548">MSPTSSSADWDRNWNGGIGIGNSGANTGWRLGVTGDNTDTGVVVRQVTANSPAARLGLSPGDVIVSVDGDQVGRVGNKIYDLAEELNHHADSSGRVLMLVQYRRNSQLRALNVQLDDQRGGLSGTLLVRGGSLPQNSVVTVRLENVSRPYQAVRNGQYSFRLSSFNLGEIPFSLNYDPNYISPNDSYRLRAYVTSGGRTVYDTAQPPFVLTQGYPNSVRLELRPTSYSSGGVVAAGYNPVDSYSGQIENAYRRYLGRMPTSVELAAWYQTPDLQYRMQRLPLELMGTQEFFDRMGANDFAWVQRAFTEVIGKTPSSVEMDLWMRRFAELRYSRTELLNQLQMQARR</sequence>
<dbReference type="Gene3D" id="2.30.42.10">
    <property type="match status" value="1"/>
</dbReference>
<evidence type="ECO:0000313" key="2">
    <source>
        <dbReference type="EMBL" id="MCO6042848.1"/>
    </source>
</evidence>
<dbReference type="InterPro" id="IPR001478">
    <property type="entry name" value="PDZ"/>
</dbReference>
<comment type="caution">
    <text evidence="2">The sequence shown here is derived from an EMBL/GenBank/DDBJ whole genome shotgun (WGS) entry which is preliminary data.</text>
</comment>
<dbReference type="PROSITE" id="PS50106">
    <property type="entry name" value="PDZ"/>
    <property type="match status" value="1"/>
</dbReference>
<keyword evidence="2" id="KW-0449">Lipoprotein</keyword>
<accession>A0A9X2F739</accession>
<dbReference type="AlphaFoldDB" id="A0A9X2F739"/>
<dbReference type="SUPFAM" id="SSF50156">
    <property type="entry name" value="PDZ domain-like"/>
    <property type="match status" value="1"/>
</dbReference>
<dbReference type="Pfam" id="PF09619">
    <property type="entry name" value="YscW"/>
    <property type="match status" value="1"/>
</dbReference>
<evidence type="ECO:0000313" key="3">
    <source>
        <dbReference type="Proteomes" id="UP001155241"/>
    </source>
</evidence>
<gene>
    <name evidence="2" type="ORF">NG895_02905</name>
</gene>
<dbReference type="InterPro" id="IPR039366">
    <property type="entry name" value="Pilotin"/>
</dbReference>
<dbReference type="EMBL" id="JAMXLR010000012">
    <property type="protein sequence ID" value="MCO6042848.1"/>
    <property type="molecule type" value="Genomic_DNA"/>
</dbReference>
<protein>
    <submittedName>
        <fullName evidence="2">YbaY family lipoprotein</fullName>
    </submittedName>
</protein>
<organism evidence="2 3">
    <name type="scientific">Aeoliella straminimaris</name>
    <dbReference type="NCBI Taxonomy" id="2954799"/>
    <lineage>
        <taxon>Bacteria</taxon>
        <taxon>Pseudomonadati</taxon>
        <taxon>Planctomycetota</taxon>
        <taxon>Planctomycetia</taxon>
        <taxon>Pirellulales</taxon>
        <taxon>Lacipirellulaceae</taxon>
        <taxon>Aeoliella</taxon>
    </lineage>
</organism>
<dbReference type="RefSeq" id="WP_252850948.1">
    <property type="nucleotide sequence ID" value="NZ_JAMXLR010000012.1"/>
</dbReference>
<dbReference type="SMART" id="SM00228">
    <property type="entry name" value="PDZ"/>
    <property type="match status" value="1"/>
</dbReference>
<keyword evidence="3" id="KW-1185">Reference proteome</keyword>
<feature type="domain" description="PDZ" evidence="1">
    <location>
        <begin position="17"/>
        <end position="72"/>
    </location>
</feature>